<reference evidence="9 10" key="1">
    <citation type="submission" date="2015-07" db="EMBL/GenBank/DDBJ databases">
        <title>Draft genome sequence of the Amantichitinum ursilacus IGB-41, a new chitin-degrading bacterium.</title>
        <authorList>
            <person name="Kirstahler P."/>
            <person name="Guenther M."/>
            <person name="Grumaz C."/>
            <person name="Rupp S."/>
            <person name="Zibek S."/>
            <person name="Sohn K."/>
        </authorList>
    </citation>
    <scope>NUCLEOTIDE SEQUENCE [LARGE SCALE GENOMIC DNA]</scope>
    <source>
        <strain evidence="9 10">IGB-41</strain>
    </source>
</reference>
<evidence type="ECO:0000256" key="6">
    <source>
        <dbReference type="ARBA" id="ARBA00023136"/>
    </source>
</evidence>
<dbReference type="AlphaFoldDB" id="A0A0N0XLB5"/>
<keyword evidence="10" id="KW-1185">Reference proteome</keyword>
<dbReference type="PANTHER" id="PTHR32468:SF164">
    <property type="entry name" value="OS05G0485000 PROTEIN"/>
    <property type="match status" value="1"/>
</dbReference>
<feature type="transmembrane region" description="Helical" evidence="7">
    <location>
        <begin position="370"/>
        <end position="390"/>
    </location>
</feature>
<evidence type="ECO:0000256" key="1">
    <source>
        <dbReference type="ARBA" id="ARBA00004141"/>
    </source>
</evidence>
<feature type="transmembrane region" description="Helical" evidence="7">
    <location>
        <begin position="166"/>
        <end position="187"/>
    </location>
</feature>
<keyword evidence="5" id="KW-0406">Ion transport</keyword>
<dbReference type="RefSeq" id="WP_053937436.1">
    <property type="nucleotide sequence ID" value="NZ_LAQT01000007.1"/>
</dbReference>
<gene>
    <name evidence="9" type="ORF">WG78_08825</name>
</gene>
<dbReference type="InterPro" id="IPR038770">
    <property type="entry name" value="Na+/solute_symporter_sf"/>
</dbReference>
<feature type="transmembrane region" description="Helical" evidence="7">
    <location>
        <begin position="237"/>
        <end position="253"/>
    </location>
</feature>
<dbReference type="Gene3D" id="1.20.1530.20">
    <property type="match status" value="1"/>
</dbReference>
<comment type="caution">
    <text evidence="9">The sequence shown here is derived from an EMBL/GenBank/DDBJ whole genome shotgun (WGS) entry which is preliminary data.</text>
</comment>
<dbReference type="EMBL" id="LAQT01000007">
    <property type="protein sequence ID" value="KPC53181.1"/>
    <property type="molecule type" value="Genomic_DNA"/>
</dbReference>
<evidence type="ECO:0000259" key="8">
    <source>
        <dbReference type="Pfam" id="PF00999"/>
    </source>
</evidence>
<dbReference type="GO" id="GO:1902600">
    <property type="term" value="P:proton transmembrane transport"/>
    <property type="evidence" value="ECO:0007669"/>
    <property type="project" value="InterPro"/>
</dbReference>
<sequence length="416" mass="43684">MNFLNQALLILALPLVVWWPLRRVMPLVLSQILCGIAIGPSVLGHLAPTAFAQIFPSGTLGALGGISSLAVVCVGFIAGMELDIDELRHQARHVVRTGLASFAIPALGGAAFAGWALTQWPALAGAHATQGAFIAAGAICFGVTALPVLVAILRELDLLGTAMGRVALSLAAINDMLLWVGLAGLMLVISHKTQTLGNWWWVLVLLLLTLVATLFAIRPKVSAWLADLDAGKELSTARFTLVLIGLLACAIITDTLGLHAVIGAFVAGVLMPKALRPRITQLAGPFSNALLLPFFFVSAGLSLDITAGPVWPFFIASVVIGSALKIISTAVPARAWGWRWAQALQLGALMQSRGLMEIIVLRVLYDAGVISQSCLSALMLMALVCTGLAMPLARWLDRQSAAPATAATIANLPAAR</sequence>
<keyword evidence="6 7" id="KW-0472">Membrane</keyword>
<keyword evidence="3 7" id="KW-0812">Transmembrane</keyword>
<dbReference type="GO" id="GO:0012505">
    <property type="term" value="C:endomembrane system"/>
    <property type="evidence" value="ECO:0007669"/>
    <property type="project" value="TreeGrafter"/>
</dbReference>
<protein>
    <submittedName>
        <fullName evidence="9">Glutathione-regulated potassium-efflux system protein KefB</fullName>
    </submittedName>
</protein>
<dbReference type="InterPro" id="IPR050794">
    <property type="entry name" value="CPA2_transporter"/>
</dbReference>
<evidence type="ECO:0000256" key="3">
    <source>
        <dbReference type="ARBA" id="ARBA00022692"/>
    </source>
</evidence>
<feature type="transmembrane region" description="Helical" evidence="7">
    <location>
        <begin position="54"/>
        <end position="78"/>
    </location>
</feature>
<dbReference type="Proteomes" id="UP000037939">
    <property type="component" value="Unassembled WGS sequence"/>
</dbReference>
<keyword evidence="4 7" id="KW-1133">Transmembrane helix</keyword>
<feature type="transmembrane region" description="Helical" evidence="7">
    <location>
        <begin position="199"/>
        <end position="217"/>
    </location>
</feature>
<proteinExistence type="predicted"/>
<evidence type="ECO:0000256" key="2">
    <source>
        <dbReference type="ARBA" id="ARBA00022448"/>
    </source>
</evidence>
<dbReference type="InterPro" id="IPR006153">
    <property type="entry name" value="Cation/H_exchanger_TM"/>
</dbReference>
<evidence type="ECO:0000256" key="7">
    <source>
        <dbReference type="SAM" id="Phobius"/>
    </source>
</evidence>
<feature type="transmembrane region" description="Helical" evidence="7">
    <location>
        <begin position="99"/>
        <end position="120"/>
    </location>
</feature>
<accession>A0A0N0XLB5</accession>
<evidence type="ECO:0000313" key="9">
    <source>
        <dbReference type="EMBL" id="KPC53181.1"/>
    </source>
</evidence>
<comment type="subcellular location">
    <subcellularLocation>
        <location evidence="1">Membrane</location>
        <topology evidence="1">Multi-pass membrane protein</topology>
    </subcellularLocation>
</comment>
<dbReference type="OrthoDB" id="9793589at2"/>
<dbReference type="Pfam" id="PF00999">
    <property type="entry name" value="Na_H_Exchanger"/>
    <property type="match status" value="1"/>
</dbReference>
<feature type="transmembrane region" description="Helical" evidence="7">
    <location>
        <begin position="132"/>
        <end position="154"/>
    </location>
</feature>
<organism evidence="9 10">
    <name type="scientific">Amantichitinum ursilacus</name>
    <dbReference type="NCBI Taxonomy" id="857265"/>
    <lineage>
        <taxon>Bacteria</taxon>
        <taxon>Pseudomonadati</taxon>
        <taxon>Pseudomonadota</taxon>
        <taxon>Betaproteobacteria</taxon>
        <taxon>Neisseriales</taxon>
        <taxon>Chitinibacteraceae</taxon>
        <taxon>Amantichitinum</taxon>
    </lineage>
</organism>
<feature type="domain" description="Cation/H+ exchanger transmembrane" evidence="8">
    <location>
        <begin position="18"/>
        <end position="387"/>
    </location>
</feature>
<dbReference type="PANTHER" id="PTHR32468">
    <property type="entry name" value="CATION/H + ANTIPORTER"/>
    <property type="match status" value="1"/>
</dbReference>
<feature type="transmembrane region" description="Helical" evidence="7">
    <location>
        <begin position="282"/>
        <end position="303"/>
    </location>
</feature>
<dbReference type="STRING" id="857265.WG78_08825"/>
<evidence type="ECO:0000313" key="10">
    <source>
        <dbReference type="Proteomes" id="UP000037939"/>
    </source>
</evidence>
<dbReference type="GO" id="GO:0006885">
    <property type="term" value="P:regulation of pH"/>
    <property type="evidence" value="ECO:0007669"/>
    <property type="project" value="TreeGrafter"/>
</dbReference>
<keyword evidence="2" id="KW-0813">Transport</keyword>
<evidence type="ECO:0000256" key="4">
    <source>
        <dbReference type="ARBA" id="ARBA00022989"/>
    </source>
</evidence>
<feature type="transmembrane region" description="Helical" evidence="7">
    <location>
        <begin position="309"/>
        <end position="331"/>
    </location>
</feature>
<name>A0A0N0XLB5_9NEIS</name>
<dbReference type="GO" id="GO:0015297">
    <property type="term" value="F:antiporter activity"/>
    <property type="evidence" value="ECO:0007669"/>
    <property type="project" value="InterPro"/>
</dbReference>
<evidence type="ECO:0000256" key="5">
    <source>
        <dbReference type="ARBA" id="ARBA00023065"/>
    </source>
</evidence>
<dbReference type="GO" id="GO:0016020">
    <property type="term" value="C:membrane"/>
    <property type="evidence" value="ECO:0007669"/>
    <property type="project" value="UniProtKB-SubCell"/>
</dbReference>